<dbReference type="GO" id="GO:0005737">
    <property type="term" value="C:cytoplasm"/>
    <property type="evidence" value="ECO:0007669"/>
    <property type="project" value="TreeGrafter"/>
</dbReference>
<comment type="caution">
    <text evidence="4">The sequence shown here is derived from an EMBL/GenBank/DDBJ whole genome shotgun (WGS) entry which is preliminary data.</text>
</comment>
<reference evidence="4" key="1">
    <citation type="submission" date="2018-01" db="EMBL/GenBank/DDBJ databases">
        <authorList>
            <person name="Mao J.F."/>
        </authorList>
    </citation>
    <scope>NUCLEOTIDE SEQUENCE</scope>
    <source>
        <strain evidence="4">Huo1</strain>
        <tissue evidence="4">Leaf</tissue>
    </source>
</reference>
<dbReference type="PANTHER" id="PTHR43625:SF81">
    <property type="entry name" value="OS01G0618100 PROTEIN"/>
    <property type="match status" value="1"/>
</dbReference>
<dbReference type="InterPro" id="IPR050791">
    <property type="entry name" value="Aldo-Keto_reductase"/>
</dbReference>
<evidence type="ECO:0000256" key="2">
    <source>
        <dbReference type="ARBA" id="ARBA00023002"/>
    </source>
</evidence>
<protein>
    <recommendedName>
        <fullName evidence="3">NADP-dependent oxidoreductase domain-containing protein</fullName>
    </recommendedName>
</protein>
<accession>A0A8X8WQF9</accession>
<dbReference type="InterPro" id="IPR023210">
    <property type="entry name" value="NADP_OxRdtase_dom"/>
</dbReference>
<dbReference type="Proteomes" id="UP000298416">
    <property type="component" value="Unassembled WGS sequence"/>
</dbReference>
<evidence type="ECO:0000259" key="3">
    <source>
        <dbReference type="Pfam" id="PF00248"/>
    </source>
</evidence>
<dbReference type="Pfam" id="PF00248">
    <property type="entry name" value="Aldo_ket_red"/>
    <property type="match status" value="1"/>
</dbReference>
<feature type="domain" description="NADP-dependent oxidoreductase" evidence="3">
    <location>
        <begin position="21"/>
        <end position="76"/>
    </location>
</feature>
<evidence type="ECO:0000313" key="5">
    <source>
        <dbReference type="Proteomes" id="UP000298416"/>
    </source>
</evidence>
<evidence type="ECO:0000313" key="4">
    <source>
        <dbReference type="EMBL" id="KAG6399025.1"/>
    </source>
</evidence>
<keyword evidence="5" id="KW-1185">Reference proteome</keyword>
<dbReference type="Gene3D" id="3.20.20.100">
    <property type="entry name" value="NADP-dependent oxidoreductase domain"/>
    <property type="match status" value="1"/>
</dbReference>
<sequence length="110" mass="12317">MAAQNSMERVKLGNQGLEVSKLGYGCMGLTGFYNAPISVEDGIAIIKEAFNKGITFFDTADVYGKDHSNEYMIGQVTLTYCDAYCLDPRQMICALLRVPFLRFEDKIENK</sequence>
<dbReference type="PANTHER" id="PTHR43625">
    <property type="entry name" value="AFLATOXIN B1 ALDEHYDE REDUCTASE"/>
    <property type="match status" value="1"/>
</dbReference>
<dbReference type="InterPro" id="IPR036812">
    <property type="entry name" value="NAD(P)_OxRdtase_dom_sf"/>
</dbReference>
<organism evidence="4">
    <name type="scientific">Salvia splendens</name>
    <name type="common">Scarlet sage</name>
    <dbReference type="NCBI Taxonomy" id="180675"/>
    <lineage>
        <taxon>Eukaryota</taxon>
        <taxon>Viridiplantae</taxon>
        <taxon>Streptophyta</taxon>
        <taxon>Embryophyta</taxon>
        <taxon>Tracheophyta</taxon>
        <taxon>Spermatophyta</taxon>
        <taxon>Magnoliopsida</taxon>
        <taxon>eudicotyledons</taxon>
        <taxon>Gunneridae</taxon>
        <taxon>Pentapetalae</taxon>
        <taxon>asterids</taxon>
        <taxon>lamiids</taxon>
        <taxon>Lamiales</taxon>
        <taxon>Lamiaceae</taxon>
        <taxon>Nepetoideae</taxon>
        <taxon>Mentheae</taxon>
        <taxon>Salviinae</taxon>
        <taxon>Salvia</taxon>
        <taxon>Salvia subgen. Calosphace</taxon>
        <taxon>core Calosphace</taxon>
    </lineage>
</organism>
<evidence type="ECO:0000256" key="1">
    <source>
        <dbReference type="ARBA" id="ARBA00022857"/>
    </source>
</evidence>
<keyword evidence="1" id="KW-0521">NADP</keyword>
<reference evidence="4" key="2">
    <citation type="submission" date="2020-08" db="EMBL/GenBank/DDBJ databases">
        <title>Plant Genome Project.</title>
        <authorList>
            <person name="Zhang R.-G."/>
        </authorList>
    </citation>
    <scope>NUCLEOTIDE SEQUENCE</scope>
    <source>
        <strain evidence="4">Huo1</strain>
        <tissue evidence="4">Leaf</tissue>
    </source>
</reference>
<gene>
    <name evidence="4" type="ORF">SASPL_140499</name>
</gene>
<dbReference type="SUPFAM" id="SSF51430">
    <property type="entry name" value="NAD(P)-linked oxidoreductase"/>
    <property type="match status" value="1"/>
</dbReference>
<dbReference type="EMBL" id="PNBA02000015">
    <property type="protein sequence ID" value="KAG6399025.1"/>
    <property type="molecule type" value="Genomic_DNA"/>
</dbReference>
<name>A0A8X8WQF9_SALSN</name>
<proteinExistence type="predicted"/>
<keyword evidence="2" id="KW-0560">Oxidoreductase</keyword>
<dbReference type="AlphaFoldDB" id="A0A8X8WQF9"/>
<dbReference type="GO" id="GO:0016491">
    <property type="term" value="F:oxidoreductase activity"/>
    <property type="evidence" value="ECO:0007669"/>
    <property type="project" value="UniProtKB-KW"/>
</dbReference>